<dbReference type="Proteomes" id="UP000326241">
    <property type="component" value="Unassembled WGS sequence"/>
</dbReference>
<dbReference type="Pfam" id="PF11358">
    <property type="entry name" value="DUF3158"/>
    <property type="match status" value="1"/>
</dbReference>
<gene>
    <name evidence="1" type="ORF">PS624_00936</name>
</gene>
<evidence type="ECO:0008006" key="3">
    <source>
        <dbReference type="Google" id="ProtNLM"/>
    </source>
</evidence>
<name>A0A5E6QFE3_PSEFL</name>
<reference evidence="1 2" key="1">
    <citation type="submission" date="2019-09" db="EMBL/GenBank/DDBJ databases">
        <authorList>
            <person name="Chandra G."/>
            <person name="Truman W A."/>
        </authorList>
    </citation>
    <scope>NUCLEOTIDE SEQUENCE [LARGE SCALE GENOMIC DNA]</scope>
    <source>
        <strain evidence="1">PS624</strain>
    </source>
</reference>
<dbReference type="EMBL" id="CABVGZ010000006">
    <property type="protein sequence ID" value="VVM54059.1"/>
    <property type="molecule type" value="Genomic_DNA"/>
</dbReference>
<dbReference type="InterPro" id="IPR021502">
    <property type="entry name" value="DUF3158"/>
</dbReference>
<protein>
    <recommendedName>
        <fullName evidence="3">Integrase</fullName>
    </recommendedName>
</protein>
<dbReference type="AlphaFoldDB" id="A0A5E6QFE3"/>
<dbReference type="RefSeq" id="WP_150774202.1">
    <property type="nucleotide sequence ID" value="NZ_CABVGZ010000006.1"/>
</dbReference>
<sequence>MGLHYFKPLESHDFEQLEHVAYLKGLFQPFKGKGDLEEWASQCLTLRDGLIDLAQTRILTQARHYPFNLLPAQLTPHITGAGTTFLRWRNPERTTMGVALWQRCIESAETPNLLMDDLLALEQQRIVLNMQVSLSHALAKHASECARKMAQAELIHQRCISQRIIPSETPT</sequence>
<evidence type="ECO:0000313" key="1">
    <source>
        <dbReference type="EMBL" id="VVM54059.1"/>
    </source>
</evidence>
<proteinExistence type="predicted"/>
<evidence type="ECO:0000313" key="2">
    <source>
        <dbReference type="Proteomes" id="UP000326241"/>
    </source>
</evidence>
<organism evidence="1 2">
    <name type="scientific">Pseudomonas fluorescens</name>
    <dbReference type="NCBI Taxonomy" id="294"/>
    <lineage>
        <taxon>Bacteria</taxon>
        <taxon>Pseudomonadati</taxon>
        <taxon>Pseudomonadota</taxon>
        <taxon>Gammaproteobacteria</taxon>
        <taxon>Pseudomonadales</taxon>
        <taxon>Pseudomonadaceae</taxon>
        <taxon>Pseudomonas</taxon>
    </lineage>
</organism>
<accession>A0A5E6QFE3</accession>